<proteinExistence type="predicted"/>
<dbReference type="InterPro" id="IPR036102">
    <property type="entry name" value="OsmC/Ohrsf"/>
</dbReference>
<keyword evidence="2" id="KW-1185">Reference proteome</keyword>
<dbReference type="Gene3D" id="3.30.300.20">
    <property type="match status" value="1"/>
</dbReference>
<reference evidence="1 2" key="1">
    <citation type="submission" date="2018-11" db="EMBL/GenBank/DDBJ databases">
        <title>Sequencing the genomes of 1000 actinobacteria strains.</title>
        <authorList>
            <person name="Klenk H.-P."/>
        </authorList>
    </citation>
    <scope>NUCLEOTIDE SEQUENCE [LARGE SCALE GENOMIC DNA]</scope>
    <source>
        <strain evidence="1 2">DSM 11294</strain>
    </source>
</reference>
<dbReference type="OrthoDB" id="4703953at2"/>
<dbReference type="SUPFAM" id="SSF82784">
    <property type="entry name" value="OsmC-like"/>
    <property type="match status" value="1"/>
</dbReference>
<name>A0A3N2BAD5_9MICO</name>
<dbReference type="InterPro" id="IPR003718">
    <property type="entry name" value="OsmC/Ohr_fam"/>
</dbReference>
<dbReference type="RefSeq" id="WP_123304991.1">
    <property type="nucleotide sequence ID" value="NZ_RKHK01000001.1"/>
</dbReference>
<evidence type="ECO:0000313" key="1">
    <source>
        <dbReference type="EMBL" id="ROR72034.1"/>
    </source>
</evidence>
<comment type="caution">
    <text evidence="1">The sequence shown here is derived from an EMBL/GenBank/DDBJ whole genome shotgun (WGS) entry which is preliminary data.</text>
</comment>
<organism evidence="1 2">
    <name type="scientific">Bogoriella caseilytica</name>
    <dbReference type="NCBI Taxonomy" id="56055"/>
    <lineage>
        <taxon>Bacteria</taxon>
        <taxon>Bacillati</taxon>
        <taxon>Actinomycetota</taxon>
        <taxon>Actinomycetes</taxon>
        <taxon>Micrococcales</taxon>
        <taxon>Bogoriellaceae</taxon>
        <taxon>Bogoriella</taxon>
    </lineage>
</organism>
<dbReference type="EMBL" id="RKHK01000001">
    <property type="protein sequence ID" value="ROR72034.1"/>
    <property type="molecule type" value="Genomic_DNA"/>
</dbReference>
<protein>
    <submittedName>
        <fullName evidence="1">Putative OsmC-like protein</fullName>
    </submittedName>
</protein>
<dbReference type="InterPro" id="IPR015946">
    <property type="entry name" value="KH_dom-like_a/b"/>
</dbReference>
<evidence type="ECO:0000313" key="2">
    <source>
        <dbReference type="Proteomes" id="UP000280668"/>
    </source>
</evidence>
<gene>
    <name evidence="1" type="ORF">EDD31_0379</name>
</gene>
<dbReference type="Pfam" id="PF02566">
    <property type="entry name" value="OsmC"/>
    <property type="match status" value="1"/>
</dbReference>
<accession>A0A3N2BAD5</accession>
<dbReference type="Proteomes" id="UP000280668">
    <property type="component" value="Unassembled WGS sequence"/>
</dbReference>
<sequence>MPETSQQIDTTAEGPRARALWAERTGTREYTGRSSRGAEVLIGDGPGRFTPGELLQLALASCAGLSADHRLSHNLGADFAATAGVSVEKVEEENRYGHLTVEIVTDLSALSEDERERTVERAEAAIERQCTVGRTLSAGAGHRLIFTDEPAS</sequence>
<dbReference type="AlphaFoldDB" id="A0A3N2BAD5"/>